<evidence type="ECO:0000313" key="1">
    <source>
        <dbReference type="EMBL" id="KAJ9069548.1"/>
    </source>
</evidence>
<sequence length="174" mass="19480">MPVNLRAVPTPVKAETHVPSQRPGFYAEDTLILSQAIYLGLFWLGLIILLSPSISFQSFPKQYLKQRWWLIINSTWIWWVIPHHTETASYYPVISFTPKGTKQPSKPTKATKKKPVSSKKATLKPSPKPSPEPSLKKSPTHSTGGEETDGSGTDHSFYNSASDKEPTKKGNYQN</sequence>
<name>A0ACC2T4G3_9FUNG</name>
<dbReference type="Proteomes" id="UP001165960">
    <property type="component" value="Unassembled WGS sequence"/>
</dbReference>
<accession>A0ACC2T4G3</accession>
<proteinExistence type="predicted"/>
<evidence type="ECO:0000313" key="2">
    <source>
        <dbReference type="Proteomes" id="UP001165960"/>
    </source>
</evidence>
<keyword evidence="2" id="KW-1185">Reference proteome</keyword>
<reference evidence="1" key="1">
    <citation type="submission" date="2022-04" db="EMBL/GenBank/DDBJ databases">
        <title>Genome of the entomopathogenic fungus Entomophthora muscae.</title>
        <authorList>
            <person name="Elya C."/>
            <person name="Lovett B.R."/>
            <person name="Lee E."/>
            <person name="Macias A.M."/>
            <person name="Hajek A.E."/>
            <person name="De Bivort B.L."/>
            <person name="Kasson M.T."/>
            <person name="De Fine Licht H.H."/>
            <person name="Stajich J.E."/>
        </authorList>
    </citation>
    <scope>NUCLEOTIDE SEQUENCE</scope>
    <source>
        <strain evidence="1">Berkeley</strain>
    </source>
</reference>
<comment type="caution">
    <text evidence="1">The sequence shown here is derived from an EMBL/GenBank/DDBJ whole genome shotgun (WGS) entry which is preliminary data.</text>
</comment>
<dbReference type="EMBL" id="QTSX02003624">
    <property type="protein sequence ID" value="KAJ9069548.1"/>
    <property type="molecule type" value="Genomic_DNA"/>
</dbReference>
<gene>
    <name evidence="1" type="ORF">DSO57_1017522</name>
</gene>
<protein>
    <submittedName>
        <fullName evidence="1">Uncharacterized protein</fullName>
    </submittedName>
</protein>
<organism evidence="1 2">
    <name type="scientific">Entomophthora muscae</name>
    <dbReference type="NCBI Taxonomy" id="34485"/>
    <lineage>
        <taxon>Eukaryota</taxon>
        <taxon>Fungi</taxon>
        <taxon>Fungi incertae sedis</taxon>
        <taxon>Zoopagomycota</taxon>
        <taxon>Entomophthoromycotina</taxon>
        <taxon>Entomophthoromycetes</taxon>
        <taxon>Entomophthorales</taxon>
        <taxon>Entomophthoraceae</taxon>
        <taxon>Entomophthora</taxon>
    </lineage>
</organism>